<feature type="domain" description="Methyltransferase type 12" evidence="1">
    <location>
        <begin position="48"/>
        <end position="132"/>
    </location>
</feature>
<protein>
    <submittedName>
        <fullName evidence="2">Class I SAM-dependent methyltransferase</fullName>
    </submittedName>
</protein>
<dbReference type="InterPro" id="IPR013217">
    <property type="entry name" value="Methyltransf_12"/>
</dbReference>
<evidence type="ECO:0000313" key="3">
    <source>
        <dbReference type="Proteomes" id="UP000290407"/>
    </source>
</evidence>
<dbReference type="PANTHER" id="PTHR12843">
    <property type="entry name" value="PROTEIN-LYSINE N-METHYLTRANSFERASE METTL10"/>
    <property type="match status" value="1"/>
</dbReference>
<dbReference type="GO" id="GO:0032259">
    <property type="term" value="P:methylation"/>
    <property type="evidence" value="ECO:0007669"/>
    <property type="project" value="UniProtKB-KW"/>
</dbReference>
<accession>A0A4Q2UBP3</accession>
<comment type="caution">
    <text evidence="2">The sequence shown here is derived from an EMBL/GenBank/DDBJ whole genome shotgun (WGS) entry which is preliminary data.</text>
</comment>
<dbReference type="Gene3D" id="3.40.50.150">
    <property type="entry name" value="Vaccinia Virus protein VP39"/>
    <property type="match status" value="1"/>
</dbReference>
<dbReference type="Pfam" id="PF08242">
    <property type="entry name" value="Methyltransf_12"/>
    <property type="match status" value="1"/>
</dbReference>
<dbReference type="GO" id="GO:0008168">
    <property type="term" value="F:methyltransferase activity"/>
    <property type="evidence" value="ECO:0007669"/>
    <property type="project" value="UniProtKB-KW"/>
</dbReference>
<dbReference type="SUPFAM" id="SSF53335">
    <property type="entry name" value="S-adenosyl-L-methionine-dependent methyltransferases"/>
    <property type="match status" value="1"/>
</dbReference>
<organism evidence="2 3">
    <name type="scientific">Spirosoma sordidisoli</name>
    <dbReference type="NCBI Taxonomy" id="2502893"/>
    <lineage>
        <taxon>Bacteria</taxon>
        <taxon>Pseudomonadati</taxon>
        <taxon>Bacteroidota</taxon>
        <taxon>Cytophagia</taxon>
        <taxon>Cytophagales</taxon>
        <taxon>Cytophagaceae</taxon>
        <taxon>Spirosoma</taxon>
    </lineage>
</organism>
<proteinExistence type="predicted"/>
<sequence length="209" mass="24006">METNVPKAHWETIYQTKQADQVSWTQAIPAMSLDFIRQARLPRSARIIDIGGGDSKLVDFLLDEGYQYISVLDISEAALNRAKQRLGERADRVEWIVSDITAYAPVQPFDFWHDRAAFHFLTTPEQISQYLTKARIGVSLNGYVMIGTFSENGPKKCSGLPIRRYSEQNLTDELARGFRKLRCITEDHITPFQTSQNFLFCSFQRVHQN</sequence>
<dbReference type="InterPro" id="IPR029063">
    <property type="entry name" value="SAM-dependent_MTases_sf"/>
</dbReference>
<evidence type="ECO:0000313" key="2">
    <source>
        <dbReference type="EMBL" id="RYC66473.1"/>
    </source>
</evidence>
<dbReference type="CDD" id="cd02440">
    <property type="entry name" value="AdoMet_MTases"/>
    <property type="match status" value="1"/>
</dbReference>
<reference evidence="2 3" key="1">
    <citation type="submission" date="2019-01" db="EMBL/GenBank/DDBJ databases">
        <title>Spirosoma flava sp. nov., a propanil-degrading bacterium isolated from herbicide-contaminated soil.</title>
        <authorList>
            <person name="Zhang L."/>
            <person name="Jiang J.-D."/>
        </authorList>
    </citation>
    <scope>NUCLEOTIDE SEQUENCE [LARGE SCALE GENOMIC DNA]</scope>
    <source>
        <strain evidence="2 3">TY50</strain>
    </source>
</reference>
<gene>
    <name evidence="2" type="ORF">EQG79_29285</name>
</gene>
<dbReference type="RefSeq" id="WP_129606600.1">
    <property type="nucleotide sequence ID" value="NZ_SBLB01000014.1"/>
</dbReference>
<keyword evidence="3" id="KW-1185">Reference proteome</keyword>
<dbReference type="AlphaFoldDB" id="A0A4Q2UBP3"/>
<name>A0A4Q2UBP3_9BACT</name>
<keyword evidence="2" id="KW-0808">Transferase</keyword>
<evidence type="ECO:0000259" key="1">
    <source>
        <dbReference type="Pfam" id="PF08242"/>
    </source>
</evidence>
<dbReference type="Proteomes" id="UP000290407">
    <property type="component" value="Unassembled WGS sequence"/>
</dbReference>
<dbReference type="EMBL" id="SBLB01000014">
    <property type="protein sequence ID" value="RYC66473.1"/>
    <property type="molecule type" value="Genomic_DNA"/>
</dbReference>
<dbReference type="PANTHER" id="PTHR12843:SF5">
    <property type="entry name" value="EEF1A LYSINE METHYLTRANSFERASE 2"/>
    <property type="match status" value="1"/>
</dbReference>
<keyword evidence="2" id="KW-0489">Methyltransferase</keyword>